<evidence type="ECO:0000313" key="2">
    <source>
        <dbReference type="EMBL" id="CAJ1400950.1"/>
    </source>
</evidence>
<feature type="compositionally biased region" description="Polar residues" evidence="1">
    <location>
        <begin position="152"/>
        <end position="163"/>
    </location>
</feature>
<gene>
    <name evidence="2" type="ORF">EVOR1521_LOCUS24189</name>
</gene>
<keyword evidence="3" id="KW-1185">Reference proteome</keyword>
<evidence type="ECO:0000256" key="1">
    <source>
        <dbReference type="SAM" id="MobiDB-lite"/>
    </source>
</evidence>
<reference evidence="2" key="1">
    <citation type="submission" date="2023-08" db="EMBL/GenBank/DDBJ databases">
        <authorList>
            <person name="Chen Y."/>
            <person name="Shah S."/>
            <person name="Dougan E. K."/>
            <person name="Thang M."/>
            <person name="Chan C."/>
        </authorList>
    </citation>
    <scope>NUCLEOTIDE SEQUENCE</scope>
</reference>
<proteinExistence type="predicted"/>
<feature type="region of interest" description="Disordered" evidence="1">
    <location>
        <begin position="139"/>
        <end position="170"/>
    </location>
</feature>
<sequence length="465" mass="51643">MPHTAFFRQDSNDSAMEPLREQEETLYPQMAAHVERRTKAGQAKLQPARNQPQRQLWADITTDDEDTFPSWSPSSSRKEQQSKVLTETSKKGLSWDPLGLGSSDIADVLWNKMSRAGASPQNKAIFDKWSTATCSAETLAETEHTDEAGSVSEFSTTEASQTDESVEQAPPQKMVMPMPLPMQPVPMLQVPQVQQVQQVTMQVPMQQMQMQAPMQVQQRVMVAVPMPPMHPGMGMMPFMPMSGPNGMNVMPNSMLNFQYPAQQQAQNWQQEQEESILSTGPPVGKSHRFHQKSSCMGVLSSDARTFTKRYNKGRLSIISENKVHFQGSVRYAVQFTDGELCSADGVGFILSSDLPCTRNIQKIVSIFANRTGRICVRVHDEVERCQERVKCLEIGDWLEVGADLVNQTVSFTVWPQDGSAPSFATVSFKEILKQARGKVSGLPRNPCGFLAVVVKHLGVSVSFGS</sequence>
<dbReference type="Proteomes" id="UP001178507">
    <property type="component" value="Unassembled WGS sequence"/>
</dbReference>
<dbReference type="AlphaFoldDB" id="A0AA36J937"/>
<protein>
    <submittedName>
        <fullName evidence="2">Uncharacterized protein</fullName>
    </submittedName>
</protein>
<organism evidence="2 3">
    <name type="scientific">Effrenium voratum</name>
    <dbReference type="NCBI Taxonomy" id="2562239"/>
    <lineage>
        <taxon>Eukaryota</taxon>
        <taxon>Sar</taxon>
        <taxon>Alveolata</taxon>
        <taxon>Dinophyceae</taxon>
        <taxon>Suessiales</taxon>
        <taxon>Symbiodiniaceae</taxon>
        <taxon>Effrenium</taxon>
    </lineage>
</organism>
<evidence type="ECO:0000313" key="3">
    <source>
        <dbReference type="Proteomes" id="UP001178507"/>
    </source>
</evidence>
<accession>A0AA36J937</accession>
<feature type="region of interest" description="Disordered" evidence="1">
    <location>
        <begin position="1"/>
        <end position="23"/>
    </location>
</feature>
<comment type="caution">
    <text evidence="2">The sequence shown here is derived from an EMBL/GenBank/DDBJ whole genome shotgun (WGS) entry which is preliminary data.</text>
</comment>
<name>A0AA36J937_9DINO</name>
<dbReference type="EMBL" id="CAUJNA010003392">
    <property type="protein sequence ID" value="CAJ1400950.1"/>
    <property type="molecule type" value="Genomic_DNA"/>
</dbReference>
<feature type="region of interest" description="Disordered" evidence="1">
    <location>
        <begin position="35"/>
        <end position="98"/>
    </location>
</feature>